<gene>
    <name evidence="2" type="ORF">GBAR_LOCUS28385</name>
</gene>
<feature type="signal peptide" evidence="1">
    <location>
        <begin position="1"/>
        <end position="25"/>
    </location>
</feature>
<evidence type="ECO:0000313" key="3">
    <source>
        <dbReference type="Proteomes" id="UP001174909"/>
    </source>
</evidence>
<protein>
    <recommendedName>
        <fullName evidence="4">Secreted protein</fullName>
    </recommendedName>
</protein>
<evidence type="ECO:0008006" key="4">
    <source>
        <dbReference type="Google" id="ProtNLM"/>
    </source>
</evidence>
<name>A0AA35TP68_GEOBA</name>
<dbReference type="Proteomes" id="UP001174909">
    <property type="component" value="Unassembled WGS sequence"/>
</dbReference>
<sequence>MSLLASAHVESIRLILLLFQLLCHRQHRLMSHEGDSGSAEETEEFQDGGDQSLSLNTFTAEQEKHFHIRYAFAFLPRSFHAITICTYYNNGAAFVTVPKLGMCV</sequence>
<organism evidence="2 3">
    <name type="scientific">Geodia barretti</name>
    <name type="common">Barrett's horny sponge</name>
    <dbReference type="NCBI Taxonomy" id="519541"/>
    <lineage>
        <taxon>Eukaryota</taxon>
        <taxon>Metazoa</taxon>
        <taxon>Porifera</taxon>
        <taxon>Demospongiae</taxon>
        <taxon>Heteroscleromorpha</taxon>
        <taxon>Tetractinellida</taxon>
        <taxon>Astrophorina</taxon>
        <taxon>Geodiidae</taxon>
        <taxon>Geodia</taxon>
    </lineage>
</organism>
<proteinExistence type="predicted"/>
<evidence type="ECO:0000256" key="1">
    <source>
        <dbReference type="SAM" id="SignalP"/>
    </source>
</evidence>
<accession>A0AA35TP68</accession>
<evidence type="ECO:0000313" key="2">
    <source>
        <dbReference type="EMBL" id="CAI8051870.1"/>
    </source>
</evidence>
<feature type="chain" id="PRO_5041274357" description="Secreted protein" evidence="1">
    <location>
        <begin position="26"/>
        <end position="104"/>
    </location>
</feature>
<reference evidence="2" key="1">
    <citation type="submission" date="2023-03" db="EMBL/GenBank/DDBJ databases">
        <authorList>
            <person name="Steffen K."/>
            <person name="Cardenas P."/>
        </authorList>
    </citation>
    <scope>NUCLEOTIDE SEQUENCE</scope>
</reference>
<dbReference type="EMBL" id="CASHTH010003970">
    <property type="protein sequence ID" value="CAI8051870.1"/>
    <property type="molecule type" value="Genomic_DNA"/>
</dbReference>
<dbReference type="AlphaFoldDB" id="A0AA35TP68"/>
<comment type="caution">
    <text evidence="2">The sequence shown here is derived from an EMBL/GenBank/DDBJ whole genome shotgun (WGS) entry which is preliminary data.</text>
</comment>
<keyword evidence="1" id="KW-0732">Signal</keyword>
<keyword evidence="3" id="KW-1185">Reference proteome</keyword>